<dbReference type="Pfam" id="PF00591">
    <property type="entry name" value="Glycos_transf_3"/>
    <property type="match status" value="1"/>
</dbReference>
<gene>
    <name evidence="6" type="ORF">A8950_3361</name>
</gene>
<keyword evidence="2 4" id="KW-0808">Transferase</keyword>
<dbReference type="Proteomes" id="UP000295783">
    <property type="component" value="Unassembled WGS sequence"/>
</dbReference>
<dbReference type="RefSeq" id="WP_208109903.1">
    <property type="nucleotide sequence ID" value="NZ_SNYW01000012.1"/>
</dbReference>
<dbReference type="EC" id="2.4.2.4" evidence="4"/>
<evidence type="ECO:0000256" key="3">
    <source>
        <dbReference type="ARBA" id="ARBA00048550"/>
    </source>
</evidence>
<dbReference type="SUPFAM" id="SSF54680">
    <property type="entry name" value="Pyrimidine nucleoside phosphorylase C-terminal domain"/>
    <property type="match status" value="1"/>
</dbReference>
<dbReference type="GO" id="GO:0005829">
    <property type="term" value="C:cytosol"/>
    <property type="evidence" value="ECO:0007669"/>
    <property type="project" value="TreeGrafter"/>
</dbReference>
<comment type="caution">
    <text evidence="6">The sequence shown here is derived from an EMBL/GenBank/DDBJ whole genome shotgun (WGS) entry which is preliminary data.</text>
</comment>
<dbReference type="AlphaFoldDB" id="A0A4R6WJT4"/>
<dbReference type="Gene3D" id="3.90.1170.30">
    <property type="entry name" value="Pyrimidine nucleoside phosphorylase-like, C-terminal domain"/>
    <property type="match status" value="1"/>
</dbReference>
<sequence length="497" mass="53065">MLKLKPMAIDTYRENVAYLSRDCPLYRAEKFQGLAKIEVSRNGRSILAVLNIIDDAGLLGADELGLSESGFRQLGLPAGEIVQVAQALPPASREAVRAKVLGETLSPADFEAIIRDIAANRYSKMEIAAFLIASASFLTTDEVLGLTRAMAAVGSRLTWPDQLVVDKHCIGGIPGNRTSMIVVPIVAAHGLTIPKTSSRSITSPAGTADTMEVLARVEIDIDEMRDIVRATHGCIVWGGHVNLAPADDILISVERPLGIDTREQLVASILSKKLSAGSSHLVIDIPAGPTAKVRTHADAIRLRKLFEFVGDQLGLVVRVEITDGSQPVGNGIGPMLEARDVMRVLENDPLAPRDLRARALLLAGHILDFDPGLRGGKGHARALELLESGAAARQMELIMTAQGSPPARPDLGPLRHDVPAEADGIVASIDCYRLARLARIAGAPTDKGAGIDLFRKVGDPVQKGEPLYRIHAAHPTDFRFATSMVAAGSGYQLNPAR</sequence>
<dbReference type="PANTHER" id="PTHR10515">
    <property type="entry name" value="THYMIDINE PHOSPHORYLASE"/>
    <property type="match status" value="1"/>
</dbReference>
<name>A0A4R6WJT4_9PROT</name>
<proteinExistence type="inferred from homology"/>
<protein>
    <recommendedName>
        <fullName evidence="4">Putative thymidine phosphorylase</fullName>
        <ecNumber evidence="4">2.4.2.4</ecNumber>
    </recommendedName>
    <alternativeName>
        <fullName evidence="4">TdRPase</fullName>
    </alternativeName>
</protein>
<dbReference type="Gene3D" id="1.20.970.50">
    <property type="match status" value="1"/>
</dbReference>
<evidence type="ECO:0000256" key="2">
    <source>
        <dbReference type="ARBA" id="ARBA00022679"/>
    </source>
</evidence>
<dbReference type="GO" id="GO:0006213">
    <property type="term" value="P:pyrimidine nucleoside metabolic process"/>
    <property type="evidence" value="ECO:0007669"/>
    <property type="project" value="InterPro"/>
</dbReference>
<dbReference type="Gene3D" id="3.40.1030.10">
    <property type="entry name" value="Nucleoside phosphorylase/phosphoribosyltransferase catalytic domain"/>
    <property type="match status" value="1"/>
</dbReference>
<dbReference type="InterPro" id="IPR036566">
    <property type="entry name" value="PYNP-like_C_sf"/>
</dbReference>
<dbReference type="SUPFAM" id="SSF47648">
    <property type="entry name" value="Nucleoside phosphorylase/phosphoribosyltransferase N-terminal domain"/>
    <property type="match status" value="1"/>
</dbReference>
<evidence type="ECO:0000313" key="6">
    <source>
        <dbReference type="EMBL" id="TDQ78898.1"/>
    </source>
</evidence>
<dbReference type="PANTHER" id="PTHR10515:SF0">
    <property type="entry name" value="THYMIDINE PHOSPHORYLASE"/>
    <property type="match status" value="1"/>
</dbReference>
<evidence type="ECO:0000259" key="5">
    <source>
        <dbReference type="SMART" id="SM00941"/>
    </source>
</evidence>
<dbReference type="HAMAP" id="MF_00703">
    <property type="entry name" value="Thymid_phosp_2"/>
    <property type="match status" value="1"/>
</dbReference>
<dbReference type="EMBL" id="SNYW01000012">
    <property type="protein sequence ID" value="TDQ78898.1"/>
    <property type="molecule type" value="Genomic_DNA"/>
</dbReference>
<organism evidence="6 7">
    <name type="scientific">Dongia mobilis</name>
    <dbReference type="NCBI Taxonomy" id="578943"/>
    <lineage>
        <taxon>Bacteria</taxon>
        <taxon>Pseudomonadati</taxon>
        <taxon>Pseudomonadota</taxon>
        <taxon>Alphaproteobacteria</taxon>
        <taxon>Rhodospirillales</taxon>
        <taxon>Dongiaceae</taxon>
        <taxon>Dongia</taxon>
    </lineage>
</organism>
<dbReference type="InterPro" id="IPR000312">
    <property type="entry name" value="Glycosyl_Trfase_fam3"/>
</dbReference>
<dbReference type="GO" id="GO:0006206">
    <property type="term" value="P:pyrimidine nucleobase metabolic process"/>
    <property type="evidence" value="ECO:0007669"/>
    <property type="project" value="InterPro"/>
</dbReference>
<evidence type="ECO:0000256" key="4">
    <source>
        <dbReference type="HAMAP-Rule" id="MF_00703"/>
    </source>
</evidence>
<dbReference type="InterPro" id="IPR013466">
    <property type="entry name" value="Thymidine/AMP_Pase"/>
</dbReference>
<dbReference type="NCBIfam" id="TIGR02645">
    <property type="entry name" value="ARCH_P_rylase"/>
    <property type="match status" value="1"/>
</dbReference>
<comment type="catalytic activity">
    <reaction evidence="3 4">
        <text>thymidine + phosphate = 2-deoxy-alpha-D-ribose 1-phosphate + thymine</text>
        <dbReference type="Rhea" id="RHEA:16037"/>
        <dbReference type="ChEBI" id="CHEBI:17748"/>
        <dbReference type="ChEBI" id="CHEBI:17821"/>
        <dbReference type="ChEBI" id="CHEBI:43474"/>
        <dbReference type="ChEBI" id="CHEBI:57259"/>
        <dbReference type="EC" id="2.4.2.4"/>
    </reaction>
</comment>
<dbReference type="GO" id="GO:0009032">
    <property type="term" value="F:thymidine phosphorylase activity"/>
    <property type="evidence" value="ECO:0007669"/>
    <property type="project" value="UniProtKB-UniRule"/>
</dbReference>
<dbReference type="InterPro" id="IPR035902">
    <property type="entry name" value="Nuc_phospho_transferase"/>
</dbReference>
<accession>A0A4R6WJT4</accession>
<keyword evidence="1 4" id="KW-0328">Glycosyltransferase</keyword>
<keyword evidence="7" id="KW-1185">Reference proteome</keyword>
<evidence type="ECO:0000313" key="7">
    <source>
        <dbReference type="Proteomes" id="UP000295783"/>
    </source>
</evidence>
<dbReference type="InterPro" id="IPR028579">
    <property type="entry name" value="Thym_Pase_Put"/>
</dbReference>
<reference evidence="6 7" key="1">
    <citation type="submission" date="2019-03" db="EMBL/GenBank/DDBJ databases">
        <title>Genomic Encyclopedia of Type Strains, Phase III (KMG-III): the genomes of soil and plant-associated and newly described type strains.</title>
        <authorList>
            <person name="Whitman W."/>
        </authorList>
    </citation>
    <scope>NUCLEOTIDE SEQUENCE [LARGE SCALE GENOMIC DNA]</scope>
    <source>
        <strain evidence="6 7">CGMCC 1.7660</strain>
    </source>
</reference>
<dbReference type="Pfam" id="PF07831">
    <property type="entry name" value="PYNP_C"/>
    <property type="match status" value="1"/>
</dbReference>
<feature type="domain" description="Pyrimidine nucleoside phosphorylase C-terminal" evidence="5">
    <location>
        <begin position="425"/>
        <end position="492"/>
    </location>
</feature>
<dbReference type="Pfam" id="PF02885">
    <property type="entry name" value="Glycos_trans_3N"/>
    <property type="match status" value="1"/>
</dbReference>
<comment type="similarity">
    <text evidence="4">Belongs to the thymidine/pyrimidine-nucleoside phosphorylase family. Type 2 subfamily.</text>
</comment>
<dbReference type="InterPro" id="IPR017459">
    <property type="entry name" value="Glycosyl_Trfase_fam3_N_dom"/>
</dbReference>
<dbReference type="InterPro" id="IPR036320">
    <property type="entry name" value="Glycosyl_Trfase_fam3_N_dom_sf"/>
</dbReference>
<dbReference type="SUPFAM" id="SSF52418">
    <property type="entry name" value="Nucleoside phosphorylase/phosphoribosyltransferase catalytic domain"/>
    <property type="match status" value="1"/>
</dbReference>
<evidence type="ECO:0000256" key="1">
    <source>
        <dbReference type="ARBA" id="ARBA00022676"/>
    </source>
</evidence>
<dbReference type="InterPro" id="IPR000053">
    <property type="entry name" value="Thymidine/pyrmidine_PPase"/>
</dbReference>
<dbReference type="NCBIfam" id="NF003338">
    <property type="entry name" value="PRK04350.1"/>
    <property type="match status" value="1"/>
</dbReference>
<dbReference type="GO" id="GO:0004645">
    <property type="term" value="F:1,4-alpha-oligoglucan phosphorylase activity"/>
    <property type="evidence" value="ECO:0007669"/>
    <property type="project" value="InterPro"/>
</dbReference>
<dbReference type="SMART" id="SM00941">
    <property type="entry name" value="PYNP_C"/>
    <property type="match status" value="1"/>
</dbReference>
<dbReference type="InterPro" id="IPR013102">
    <property type="entry name" value="PYNP_C"/>
</dbReference>